<protein>
    <submittedName>
        <fullName evidence="1">Uncharacterized protein</fullName>
    </submittedName>
</protein>
<name>A0AAN9KG94_CANGL</name>
<evidence type="ECO:0000313" key="1">
    <source>
        <dbReference type="EMBL" id="KAK7315703.1"/>
    </source>
</evidence>
<evidence type="ECO:0000313" key="2">
    <source>
        <dbReference type="Proteomes" id="UP001367508"/>
    </source>
</evidence>
<proteinExistence type="predicted"/>
<organism evidence="1 2">
    <name type="scientific">Canavalia gladiata</name>
    <name type="common">Sword bean</name>
    <name type="synonym">Dolichos gladiatus</name>
    <dbReference type="NCBI Taxonomy" id="3824"/>
    <lineage>
        <taxon>Eukaryota</taxon>
        <taxon>Viridiplantae</taxon>
        <taxon>Streptophyta</taxon>
        <taxon>Embryophyta</taxon>
        <taxon>Tracheophyta</taxon>
        <taxon>Spermatophyta</taxon>
        <taxon>Magnoliopsida</taxon>
        <taxon>eudicotyledons</taxon>
        <taxon>Gunneridae</taxon>
        <taxon>Pentapetalae</taxon>
        <taxon>rosids</taxon>
        <taxon>fabids</taxon>
        <taxon>Fabales</taxon>
        <taxon>Fabaceae</taxon>
        <taxon>Papilionoideae</taxon>
        <taxon>50 kb inversion clade</taxon>
        <taxon>NPAAA clade</taxon>
        <taxon>indigoferoid/millettioid clade</taxon>
        <taxon>Phaseoleae</taxon>
        <taxon>Canavalia</taxon>
    </lineage>
</organism>
<reference evidence="1 2" key="1">
    <citation type="submission" date="2024-01" db="EMBL/GenBank/DDBJ databases">
        <title>The genomes of 5 underutilized Papilionoideae crops provide insights into root nodulation and disease resistanc.</title>
        <authorList>
            <person name="Jiang F."/>
        </authorList>
    </citation>
    <scope>NUCLEOTIDE SEQUENCE [LARGE SCALE GENOMIC DNA]</scope>
    <source>
        <strain evidence="1">LVBAO_FW01</strain>
        <tissue evidence="1">Leaves</tissue>
    </source>
</reference>
<comment type="caution">
    <text evidence="1">The sequence shown here is derived from an EMBL/GenBank/DDBJ whole genome shotgun (WGS) entry which is preliminary data.</text>
</comment>
<dbReference type="EMBL" id="JAYMYQ010000008">
    <property type="protein sequence ID" value="KAK7315703.1"/>
    <property type="molecule type" value="Genomic_DNA"/>
</dbReference>
<dbReference type="Proteomes" id="UP001367508">
    <property type="component" value="Unassembled WGS sequence"/>
</dbReference>
<sequence length="77" mass="8636">MTFGACENVRLVDSTIMRYGLCNLRVSFYVESNKAIFTPVLCMIFRFPYKALADSLLASLGATGFNLRLMGFLEDPD</sequence>
<keyword evidence="2" id="KW-1185">Reference proteome</keyword>
<accession>A0AAN9KG94</accession>
<gene>
    <name evidence="1" type="ORF">VNO77_34271</name>
</gene>
<dbReference type="AlphaFoldDB" id="A0AAN9KG94"/>